<reference evidence="3 4" key="1">
    <citation type="submission" date="2020-07" db="EMBL/GenBank/DDBJ databases">
        <title>non toxigenic Corynebacterium sp. nov from a clinical source.</title>
        <authorList>
            <person name="Bernier A.-M."/>
            <person name="Bernard K."/>
        </authorList>
    </citation>
    <scope>NUCLEOTIDE SEQUENCE [LARGE SCALE GENOMIC DNA]</scope>
    <source>
        <strain evidence="4">NML 93-0612</strain>
    </source>
</reference>
<comment type="similarity">
    <text evidence="1">Belongs to the universal stress protein A family.</text>
</comment>
<evidence type="ECO:0000259" key="2">
    <source>
        <dbReference type="Pfam" id="PF00582"/>
    </source>
</evidence>
<dbReference type="InterPro" id="IPR006015">
    <property type="entry name" value="Universal_stress_UspA"/>
</dbReference>
<evidence type="ECO:0000313" key="3">
    <source>
        <dbReference type="EMBL" id="QMV84447.1"/>
    </source>
</evidence>
<dbReference type="Gene3D" id="3.40.50.620">
    <property type="entry name" value="HUPs"/>
    <property type="match status" value="1"/>
</dbReference>
<gene>
    <name evidence="3" type="ORF">HW450_08720</name>
</gene>
<dbReference type="PANTHER" id="PTHR31964:SF113">
    <property type="entry name" value="USPA DOMAIN-CONTAINING PROTEIN"/>
    <property type="match status" value="1"/>
</dbReference>
<dbReference type="PANTHER" id="PTHR31964">
    <property type="entry name" value="ADENINE NUCLEOTIDE ALPHA HYDROLASES-LIKE SUPERFAMILY PROTEIN"/>
    <property type="match status" value="1"/>
</dbReference>
<evidence type="ECO:0000256" key="1">
    <source>
        <dbReference type="ARBA" id="ARBA00008791"/>
    </source>
</evidence>
<dbReference type="CDD" id="cd00293">
    <property type="entry name" value="USP-like"/>
    <property type="match status" value="1"/>
</dbReference>
<dbReference type="RefSeq" id="WP_182385256.1">
    <property type="nucleotide sequence ID" value="NZ_CP059833.1"/>
</dbReference>
<dbReference type="PRINTS" id="PR01438">
    <property type="entry name" value="UNVRSLSTRESS"/>
</dbReference>
<dbReference type="EMBL" id="CP059833">
    <property type="protein sequence ID" value="QMV84447.1"/>
    <property type="molecule type" value="Genomic_DNA"/>
</dbReference>
<proteinExistence type="inferred from homology"/>
<dbReference type="AlphaFoldDB" id="A0A7G5FCV6"/>
<organism evidence="3 4">
    <name type="scientific">Corynebacterium hindlerae</name>
    <dbReference type="NCBI Taxonomy" id="699041"/>
    <lineage>
        <taxon>Bacteria</taxon>
        <taxon>Bacillati</taxon>
        <taxon>Actinomycetota</taxon>
        <taxon>Actinomycetes</taxon>
        <taxon>Mycobacteriales</taxon>
        <taxon>Corynebacteriaceae</taxon>
        <taxon>Corynebacterium</taxon>
    </lineage>
</organism>
<dbReference type="Pfam" id="PF00582">
    <property type="entry name" value="Usp"/>
    <property type="match status" value="1"/>
</dbReference>
<feature type="domain" description="UspA" evidence="2">
    <location>
        <begin position="8"/>
        <end position="158"/>
    </location>
</feature>
<accession>A0A7G5FCV6</accession>
<name>A0A7G5FCV6_9CORY</name>
<evidence type="ECO:0000313" key="4">
    <source>
        <dbReference type="Proteomes" id="UP000515570"/>
    </source>
</evidence>
<dbReference type="InterPro" id="IPR006016">
    <property type="entry name" value="UspA"/>
</dbReference>
<sequence length="168" mass="17875">MERPTAPTILVAFDGSAESRRALEYGVRLLRPAEVHILTAWEPLHRQAARAAGGAGMMQTDFSSAVENADGDDPAYTHALTTCREGITLAESYGFEAHAHLVETSTSIWSALVDAAQELSPDLIVTGTRAIKGLRSLFTSSTAENLVSNAGLPVLIVPPEDSDDTDLV</sequence>
<protein>
    <submittedName>
        <fullName evidence="3">Universal stress protein</fullName>
    </submittedName>
</protein>
<dbReference type="InterPro" id="IPR014729">
    <property type="entry name" value="Rossmann-like_a/b/a_fold"/>
</dbReference>
<dbReference type="Proteomes" id="UP000515570">
    <property type="component" value="Chromosome"/>
</dbReference>
<keyword evidence="4" id="KW-1185">Reference proteome</keyword>
<dbReference type="SUPFAM" id="SSF52402">
    <property type="entry name" value="Adenine nucleotide alpha hydrolases-like"/>
    <property type="match status" value="1"/>
</dbReference>